<dbReference type="EMBL" id="CAJNOH010011750">
    <property type="protein sequence ID" value="CAF1528427.1"/>
    <property type="molecule type" value="Genomic_DNA"/>
</dbReference>
<evidence type="ECO:0000313" key="4">
    <source>
        <dbReference type="Proteomes" id="UP000663870"/>
    </source>
</evidence>
<evidence type="ECO:0000313" key="1">
    <source>
        <dbReference type="EMBL" id="CAF1528427.1"/>
    </source>
</evidence>
<dbReference type="Proteomes" id="UP000663854">
    <property type="component" value="Unassembled WGS sequence"/>
</dbReference>
<accession>A0A815VFR6</accession>
<dbReference type="Proteomes" id="UP000663870">
    <property type="component" value="Unassembled WGS sequence"/>
</dbReference>
<proteinExistence type="predicted"/>
<dbReference type="EMBL" id="CAJNOL010013609">
    <property type="protein sequence ID" value="CAF1664471.1"/>
    <property type="molecule type" value="Genomic_DNA"/>
</dbReference>
<evidence type="ECO:0000313" key="3">
    <source>
        <dbReference type="Proteomes" id="UP000663854"/>
    </source>
</evidence>
<sequence>MMNNERIKKLKEIRNNLSIKKENKRKTSIEYYRNEEIMNFSSSSCSSSINSNESLNQTILFLSKGKLCKKYFNWVKIGKEECEVIRNNQSS</sequence>
<keyword evidence="4" id="KW-1185">Reference proteome</keyword>
<gene>
    <name evidence="2" type="ORF">JXQ802_LOCUS56592</name>
    <name evidence="1" type="ORF">PYM288_LOCUS40021</name>
</gene>
<organism evidence="1 3">
    <name type="scientific">Rotaria sordida</name>
    <dbReference type="NCBI Taxonomy" id="392033"/>
    <lineage>
        <taxon>Eukaryota</taxon>
        <taxon>Metazoa</taxon>
        <taxon>Spiralia</taxon>
        <taxon>Gnathifera</taxon>
        <taxon>Rotifera</taxon>
        <taxon>Eurotatoria</taxon>
        <taxon>Bdelloidea</taxon>
        <taxon>Philodinida</taxon>
        <taxon>Philodinidae</taxon>
        <taxon>Rotaria</taxon>
    </lineage>
</organism>
<feature type="non-terminal residue" evidence="1">
    <location>
        <position position="91"/>
    </location>
</feature>
<reference evidence="1" key="1">
    <citation type="submission" date="2021-02" db="EMBL/GenBank/DDBJ databases">
        <authorList>
            <person name="Nowell W R."/>
        </authorList>
    </citation>
    <scope>NUCLEOTIDE SEQUENCE</scope>
</reference>
<name>A0A815VFR6_9BILA</name>
<dbReference type="AlphaFoldDB" id="A0A815VFR6"/>
<protein>
    <submittedName>
        <fullName evidence="1">Uncharacterized protein</fullName>
    </submittedName>
</protein>
<evidence type="ECO:0000313" key="2">
    <source>
        <dbReference type="EMBL" id="CAF1664471.1"/>
    </source>
</evidence>
<comment type="caution">
    <text evidence="1">The sequence shown here is derived from an EMBL/GenBank/DDBJ whole genome shotgun (WGS) entry which is preliminary data.</text>
</comment>